<organism evidence="11 12">
    <name type="scientific">Helicobacter magdeburgensis</name>
    <dbReference type="NCBI Taxonomy" id="471858"/>
    <lineage>
        <taxon>Bacteria</taxon>
        <taxon>Pseudomonadati</taxon>
        <taxon>Campylobacterota</taxon>
        <taxon>Epsilonproteobacteria</taxon>
        <taxon>Campylobacterales</taxon>
        <taxon>Helicobacteraceae</taxon>
        <taxon>Helicobacter</taxon>
    </lineage>
</organism>
<keyword evidence="2 9" id="KW-0813">Transport</keyword>
<dbReference type="PANTHER" id="PTHR42982">
    <property type="entry name" value="SEC-INDEPENDENT PROTEIN TRANSLOCASE PROTEIN TATA"/>
    <property type="match status" value="1"/>
</dbReference>
<dbReference type="Pfam" id="PF02416">
    <property type="entry name" value="TatA_B_E"/>
    <property type="match status" value="1"/>
</dbReference>
<evidence type="ECO:0000256" key="5">
    <source>
        <dbReference type="ARBA" id="ARBA00022927"/>
    </source>
</evidence>
<feature type="region of interest" description="Disordered" evidence="10">
    <location>
        <begin position="42"/>
        <end position="86"/>
    </location>
</feature>
<accession>A0A4U8SY52</accession>
<evidence type="ECO:0000256" key="4">
    <source>
        <dbReference type="ARBA" id="ARBA00022692"/>
    </source>
</evidence>
<dbReference type="Proteomes" id="UP000029921">
    <property type="component" value="Unassembled WGS sequence"/>
</dbReference>
<dbReference type="Gene3D" id="1.20.5.3310">
    <property type="match status" value="1"/>
</dbReference>
<dbReference type="HAMAP" id="MF_00236">
    <property type="entry name" value="TatA_E"/>
    <property type="match status" value="1"/>
</dbReference>
<evidence type="ECO:0000313" key="12">
    <source>
        <dbReference type="Proteomes" id="UP000029921"/>
    </source>
</evidence>
<keyword evidence="8 9" id="KW-0472">Membrane</keyword>
<comment type="subunit">
    <text evidence="9">Forms a complex with TatC.</text>
</comment>
<dbReference type="RefSeq" id="WP_034586017.1">
    <property type="nucleotide sequence ID" value="NZ_JRPE02000009.1"/>
</dbReference>
<dbReference type="AlphaFoldDB" id="A0A4U8SY52"/>
<evidence type="ECO:0000256" key="9">
    <source>
        <dbReference type="HAMAP-Rule" id="MF_00236"/>
    </source>
</evidence>
<dbReference type="InterPro" id="IPR003369">
    <property type="entry name" value="TatA/B/E"/>
</dbReference>
<keyword evidence="3 9" id="KW-1003">Cell membrane</keyword>
<dbReference type="GO" id="GO:0043953">
    <property type="term" value="P:protein transport by the Tat complex"/>
    <property type="evidence" value="ECO:0007669"/>
    <property type="project" value="UniProtKB-UniRule"/>
</dbReference>
<evidence type="ECO:0000256" key="10">
    <source>
        <dbReference type="SAM" id="MobiDB-lite"/>
    </source>
</evidence>
<dbReference type="PANTHER" id="PTHR42982:SF1">
    <property type="entry name" value="SEC-INDEPENDENT PROTEIN TRANSLOCASE PROTEIN TATA"/>
    <property type="match status" value="1"/>
</dbReference>
<evidence type="ECO:0000256" key="7">
    <source>
        <dbReference type="ARBA" id="ARBA00023010"/>
    </source>
</evidence>
<keyword evidence="5 9" id="KW-0653">Protein transport</keyword>
<keyword evidence="12" id="KW-1185">Reference proteome</keyword>
<comment type="subcellular location">
    <subcellularLocation>
        <location evidence="1 9">Cell membrane</location>
        <topology evidence="1 9">Single-pass membrane protein</topology>
    </subcellularLocation>
</comment>
<sequence>MTPPGMWQIVLILVIVLLLFGGKKIPELAKGLGSGIKNFKKAVKEDDESTTSKEEISQVGEASQIKQTQATESTTQNKADSQKQEV</sequence>
<comment type="caution">
    <text evidence="11">The sequence shown here is derived from an EMBL/GenBank/DDBJ whole genome shotgun (WGS) entry which is preliminary data.</text>
</comment>
<evidence type="ECO:0000256" key="1">
    <source>
        <dbReference type="ARBA" id="ARBA00004162"/>
    </source>
</evidence>
<comment type="similarity">
    <text evidence="9">Belongs to the TatA/E family.</text>
</comment>
<proteinExistence type="inferred from homology"/>
<comment type="function">
    <text evidence="9">Part of the twin-arginine translocation (Tat) system that transports large folded proteins containing a characteristic twin-arginine motif in their signal peptide across membranes. TatA could form the protein-conducting channel of the Tat system.</text>
</comment>
<dbReference type="NCBIfam" id="TIGR01411">
    <property type="entry name" value="tatAE"/>
    <property type="match status" value="1"/>
</dbReference>
<evidence type="ECO:0000313" key="11">
    <source>
        <dbReference type="EMBL" id="TLD91955.1"/>
    </source>
</evidence>
<evidence type="ECO:0000256" key="2">
    <source>
        <dbReference type="ARBA" id="ARBA00022448"/>
    </source>
</evidence>
<protein>
    <recommendedName>
        <fullName evidence="9">Sec-independent protein translocase protein TatA</fullName>
    </recommendedName>
</protein>
<name>A0A4U8SY52_9HELI</name>
<dbReference type="EMBL" id="JRPE02000009">
    <property type="protein sequence ID" value="TLD91955.1"/>
    <property type="molecule type" value="Genomic_DNA"/>
</dbReference>
<evidence type="ECO:0000256" key="8">
    <source>
        <dbReference type="ARBA" id="ARBA00023136"/>
    </source>
</evidence>
<keyword evidence="6 9" id="KW-1133">Transmembrane helix</keyword>
<keyword evidence="7 9" id="KW-0811">Translocation</keyword>
<reference evidence="11 12" key="1">
    <citation type="journal article" date="2014" name="Genome Announc.">
        <title>Draft genome sequences of eight enterohepatic helicobacter species isolated from both laboratory and wild rodents.</title>
        <authorList>
            <person name="Sheh A."/>
            <person name="Shen Z."/>
            <person name="Fox J.G."/>
        </authorList>
    </citation>
    <scope>NUCLEOTIDE SEQUENCE [LARGE SCALE GENOMIC DNA]</scope>
    <source>
        <strain evidence="11 12">MIT 96-1001</strain>
    </source>
</reference>
<dbReference type="InterPro" id="IPR006312">
    <property type="entry name" value="TatA/E"/>
</dbReference>
<feature type="compositionally biased region" description="Polar residues" evidence="10">
    <location>
        <begin position="60"/>
        <end position="79"/>
    </location>
</feature>
<feature type="transmembrane region" description="Helical" evidence="9">
    <location>
        <begin position="6"/>
        <end position="22"/>
    </location>
</feature>
<dbReference type="GO" id="GO:0008320">
    <property type="term" value="F:protein transmembrane transporter activity"/>
    <property type="evidence" value="ECO:0007669"/>
    <property type="project" value="UniProtKB-UniRule"/>
</dbReference>
<evidence type="ECO:0000256" key="6">
    <source>
        <dbReference type="ARBA" id="ARBA00022989"/>
    </source>
</evidence>
<keyword evidence="4 9" id="KW-0812">Transmembrane</keyword>
<evidence type="ECO:0000256" key="3">
    <source>
        <dbReference type="ARBA" id="ARBA00022475"/>
    </source>
</evidence>
<gene>
    <name evidence="9 11" type="primary">tatA</name>
    <name evidence="11" type="ORF">LS74_007145</name>
</gene>
<dbReference type="GO" id="GO:0033281">
    <property type="term" value="C:TAT protein transport complex"/>
    <property type="evidence" value="ECO:0007669"/>
    <property type="project" value="UniProtKB-UniRule"/>
</dbReference>